<evidence type="ECO:0000313" key="6">
    <source>
        <dbReference type="EMBL" id="KAJ3664404.1"/>
    </source>
</evidence>
<dbReference type="EMBL" id="JALNTZ010000002">
    <property type="protein sequence ID" value="KAJ3664404.1"/>
    <property type="molecule type" value="Genomic_DNA"/>
</dbReference>
<dbReference type="Proteomes" id="UP001168821">
    <property type="component" value="Unassembled WGS sequence"/>
</dbReference>
<evidence type="ECO:0000256" key="4">
    <source>
        <dbReference type="ARBA" id="ARBA00023242"/>
    </source>
</evidence>
<evidence type="ECO:0000256" key="1">
    <source>
        <dbReference type="ARBA" id="ARBA00004604"/>
    </source>
</evidence>
<name>A0AA38MR09_9CUCU</name>
<keyword evidence="4" id="KW-0539">Nucleus</keyword>
<evidence type="ECO:0000256" key="5">
    <source>
        <dbReference type="ARBA" id="ARBA00032748"/>
    </source>
</evidence>
<dbReference type="Pfam" id="PF15684">
    <property type="entry name" value="AROS"/>
    <property type="match status" value="1"/>
</dbReference>
<accession>A0AA38MR09</accession>
<evidence type="ECO:0000256" key="2">
    <source>
        <dbReference type="ARBA" id="ARBA00007318"/>
    </source>
</evidence>
<comment type="similarity">
    <text evidence="2">Belongs to the AROS family.</text>
</comment>
<proteinExistence type="inferred from homology"/>
<dbReference type="GO" id="GO:0019899">
    <property type="term" value="F:enzyme binding"/>
    <property type="evidence" value="ECO:0007669"/>
    <property type="project" value="TreeGrafter"/>
</dbReference>
<evidence type="ECO:0000313" key="7">
    <source>
        <dbReference type="Proteomes" id="UP001168821"/>
    </source>
</evidence>
<organism evidence="6 7">
    <name type="scientific">Zophobas morio</name>
    <dbReference type="NCBI Taxonomy" id="2755281"/>
    <lineage>
        <taxon>Eukaryota</taxon>
        <taxon>Metazoa</taxon>
        <taxon>Ecdysozoa</taxon>
        <taxon>Arthropoda</taxon>
        <taxon>Hexapoda</taxon>
        <taxon>Insecta</taxon>
        <taxon>Pterygota</taxon>
        <taxon>Neoptera</taxon>
        <taxon>Endopterygota</taxon>
        <taxon>Coleoptera</taxon>
        <taxon>Polyphaga</taxon>
        <taxon>Cucujiformia</taxon>
        <taxon>Tenebrionidae</taxon>
        <taxon>Zophobas</taxon>
    </lineage>
</organism>
<reference evidence="6" key="1">
    <citation type="journal article" date="2023" name="G3 (Bethesda)">
        <title>Whole genome assemblies of Zophobas morio and Tenebrio molitor.</title>
        <authorList>
            <person name="Kaur S."/>
            <person name="Stinson S.A."/>
            <person name="diCenzo G.C."/>
        </authorList>
    </citation>
    <scope>NUCLEOTIDE SEQUENCE</scope>
    <source>
        <strain evidence="6">QUZm001</strain>
    </source>
</reference>
<keyword evidence="7" id="KW-1185">Reference proteome</keyword>
<dbReference type="GO" id="GO:0005730">
    <property type="term" value="C:nucleolus"/>
    <property type="evidence" value="ECO:0007669"/>
    <property type="project" value="UniProtKB-SubCell"/>
</dbReference>
<dbReference type="InterPro" id="IPR023262">
    <property type="entry name" value="AROS"/>
</dbReference>
<dbReference type="PANTHER" id="PTHR31454">
    <property type="entry name" value="ACTIVE REGULATOR OF SIRT1"/>
    <property type="match status" value="1"/>
</dbReference>
<protein>
    <recommendedName>
        <fullName evidence="3">Active regulator of SIRT1</fullName>
    </recommendedName>
    <alternativeName>
        <fullName evidence="5">40S ribosomal protein S19-binding protein 1</fullName>
    </alternativeName>
</protein>
<dbReference type="PANTHER" id="PTHR31454:SF2">
    <property type="entry name" value="ACTIVE REGULATOR OF SIRT1"/>
    <property type="match status" value="1"/>
</dbReference>
<comment type="subcellular location">
    <subcellularLocation>
        <location evidence="1">Nucleus</location>
        <location evidence="1">Nucleolus</location>
    </subcellularLocation>
</comment>
<gene>
    <name evidence="6" type="ORF">Zmor_008579</name>
</gene>
<evidence type="ECO:0000256" key="3">
    <source>
        <dbReference type="ARBA" id="ARBA00016855"/>
    </source>
</evidence>
<sequence length="145" mass="16591">MSSALVQKALQIVDPDFHKQSKGKTHQSTKNVFGLIPEKQKITKNIIRKGHKEKVGVLSISKKLTVTEARKLIKSKDEILKENLKKLKQIQGACTIELDKETTEKILERAVTKRPVKAKKKTKKAQKTAFTEEDFKNFEEEYLDS</sequence>
<dbReference type="PRINTS" id="PR02029">
    <property type="entry name" value="ACTREGSIRT1"/>
</dbReference>
<comment type="caution">
    <text evidence="6">The sequence shown here is derived from an EMBL/GenBank/DDBJ whole genome shotgun (WGS) entry which is preliminary data.</text>
</comment>
<dbReference type="AlphaFoldDB" id="A0AA38MR09"/>